<accession>A0A9Q8UWN7</accession>
<dbReference type="KEGG" id="ffu:CLAFUR5_14138"/>
<protein>
    <submittedName>
        <fullName evidence="1">Uncharacterized protein</fullName>
    </submittedName>
</protein>
<reference evidence="1" key="1">
    <citation type="submission" date="2021-12" db="EMBL/GenBank/DDBJ databases">
        <authorList>
            <person name="Zaccaron A."/>
            <person name="Stergiopoulos I."/>
        </authorList>
    </citation>
    <scope>NUCLEOTIDE SEQUENCE</scope>
    <source>
        <strain evidence="1">Race5_Kim</strain>
    </source>
</reference>
<dbReference type="EMBL" id="CP090175">
    <property type="protein sequence ID" value="UJO25092.1"/>
    <property type="molecule type" value="Genomic_DNA"/>
</dbReference>
<dbReference type="RefSeq" id="XP_047769458.1">
    <property type="nucleotide sequence ID" value="XM_047913286.1"/>
</dbReference>
<keyword evidence="2" id="KW-1185">Reference proteome</keyword>
<proteinExistence type="predicted"/>
<evidence type="ECO:0000313" key="2">
    <source>
        <dbReference type="Proteomes" id="UP000756132"/>
    </source>
</evidence>
<dbReference type="OrthoDB" id="2269179at2759"/>
<sequence>MDFLHFLLPHDMALASSWNTLLNFPIFVRPVKLAGMFHLKESTSTTLHPQRGDHLFYIRTFALTAAQLVQAKAKLEEAGRNYPKLDTWCQMLEYLADYDTEIYVRYVGTTSTVFAWQRFSTDLEQLTGGFHHNIMEALSKIDPQIVAGCRVHTFSEADRPALKGENGVIHRLDFTAPGMRYCALVD</sequence>
<reference evidence="1" key="2">
    <citation type="journal article" date="2022" name="Microb. Genom.">
        <title>A chromosome-scale genome assembly of the tomato pathogen Cladosporium fulvum reveals a compartmentalized genome architecture and the presence of a dispensable chromosome.</title>
        <authorList>
            <person name="Zaccaron A.Z."/>
            <person name="Chen L.H."/>
            <person name="Samaras A."/>
            <person name="Stergiopoulos I."/>
        </authorList>
    </citation>
    <scope>NUCLEOTIDE SEQUENCE</scope>
    <source>
        <strain evidence="1">Race5_Kim</strain>
    </source>
</reference>
<evidence type="ECO:0000313" key="1">
    <source>
        <dbReference type="EMBL" id="UJO25092.1"/>
    </source>
</evidence>
<dbReference type="Proteomes" id="UP000756132">
    <property type="component" value="Chromosome 13"/>
</dbReference>
<dbReference type="GeneID" id="71994016"/>
<dbReference type="AlphaFoldDB" id="A0A9Q8UWN7"/>
<name>A0A9Q8UWN7_PASFU</name>
<gene>
    <name evidence="1" type="ORF">CLAFUR5_14138</name>
</gene>
<organism evidence="1 2">
    <name type="scientific">Passalora fulva</name>
    <name type="common">Tomato leaf mold</name>
    <name type="synonym">Cladosporium fulvum</name>
    <dbReference type="NCBI Taxonomy" id="5499"/>
    <lineage>
        <taxon>Eukaryota</taxon>
        <taxon>Fungi</taxon>
        <taxon>Dikarya</taxon>
        <taxon>Ascomycota</taxon>
        <taxon>Pezizomycotina</taxon>
        <taxon>Dothideomycetes</taxon>
        <taxon>Dothideomycetidae</taxon>
        <taxon>Mycosphaerellales</taxon>
        <taxon>Mycosphaerellaceae</taxon>
        <taxon>Fulvia</taxon>
    </lineage>
</organism>